<evidence type="ECO:0000256" key="2">
    <source>
        <dbReference type="ARBA" id="ARBA00022553"/>
    </source>
</evidence>
<evidence type="ECO:0000256" key="5">
    <source>
        <dbReference type="ARBA" id="ARBA00022741"/>
    </source>
</evidence>
<dbReference type="GO" id="GO:0016301">
    <property type="term" value="F:kinase activity"/>
    <property type="evidence" value="ECO:0007669"/>
    <property type="project" value="UniProtKB-KW"/>
</dbReference>
<dbReference type="GO" id="GO:0016020">
    <property type="term" value="C:membrane"/>
    <property type="evidence" value="ECO:0007669"/>
    <property type="project" value="UniProtKB-SubCell"/>
</dbReference>
<feature type="transmembrane region" description="Helical" evidence="11">
    <location>
        <begin position="70"/>
        <end position="89"/>
    </location>
</feature>
<evidence type="ECO:0000256" key="1">
    <source>
        <dbReference type="ARBA" id="ARBA00004141"/>
    </source>
</evidence>
<dbReference type="InterPro" id="IPR025201">
    <property type="entry name" value="KdpD_TM"/>
</dbReference>
<feature type="domain" description="Sensor protein KdpD transmembrane" evidence="12">
    <location>
        <begin position="47"/>
        <end position="117"/>
    </location>
</feature>
<keyword evidence="8 11" id="KW-1133">Transmembrane helix</keyword>
<evidence type="ECO:0000313" key="14">
    <source>
        <dbReference type="Proteomes" id="UP000325755"/>
    </source>
</evidence>
<proteinExistence type="predicted"/>
<dbReference type="GO" id="GO:0000160">
    <property type="term" value="P:phosphorelay signal transduction system"/>
    <property type="evidence" value="ECO:0007669"/>
    <property type="project" value="UniProtKB-KW"/>
</dbReference>
<evidence type="ECO:0000256" key="9">
    <source>
        <dbReference type="ARBA" id="ARBA00023012"/>
    </source>
</evidence>
<organism evidence="13 14">
    <name type="scientific">Candidatus Methylospira mobilis</name>
    <dbReference type="NCBI Taxonomy" id="1808979"/>
    <lineage>
        <taxon>Bacteria</taxon>
        <taxon>Pseudomonadati</taxon>
        <taxon>Pseudomonadota</taxon>
        <taxon>Gammaproteobacteria</taxon>
        <taxon>Methylococcales</taxon>
        <taxon>Methylococcaceae</taxon>
        <taxon>Candidatus Methylospira</taxon>
    </lineage>
</organism>
<evidence type="ECO:0000313" key="13">
    <source>
        <dbReference type="EMBL" id="QFY43620.1"/>
    </source>
</evidence>
<evidence type="ECO:0000256" key="4">
    <source>
        <dbReference type="ARBA" id="ARBA00022692"/>
    </source>
</evidence>
<dbReference type="AlphaFoldDB" id="A0A5Q0BIF8"/>
<evidence type="ECO:0000256" key="3">
    <source>
        <dbReference type="ARBA" id="ARBA00022679"/>
    </source>
</evidence>
<name>A0A5Q0BIF8_9GAMM</name>
<keyword evidence="10 11" id="KW-0472">Membrane</keyword>
<comment type="subcellular location">
    <subcellularLocation>
        <location evidence="1">Membrane</location>
        <topology evidence="1">Multi-pass membrane protein</topology>
    </subcellularLocation>
</comment>
<evidence type="ECO:0000256" key="10">
    <source>
        <dbReference type="ARBA" id="ARBA00023136"/>
    </source>
</evidence>
<dbReference type="EMBL" id="CP044205">
    <property type="protein sequence ID" value="QFY43620.1"/>
    <property type="molecule type" value="Genomic_DNA"/>
</dbReference>
<feature type="transmembrane region" description="Helical" evidence="11">
    <location>
        <begin position="96"/>
        <end position="116"/>
    </location>
</feature>
<dbReference type="Proteomes" id="UP000325755">
    <property type="component" value="Chromosome"/>
</dbReference>
<sequence length="131" mass="14194">MSPVQKPVYGLKAGATMLKKLTAFVRYLVGRLTVFFSCERRGSVCHYLFSMLLMGLALVLRLVIAPIDAGLQYVTFFPAVTLSAVVGGYKTGLLATMISLSFATCIFTPPLLFLVIGKFAGQLLAEFGISF</sequence>
<keyword evidence="7" id="KW-0067">ATP-binding</keyword>
<keyword evidence="3" id="KW-0808">Transferase</keyword>
<dbReference type="Pfam" id="PF13493">
    <property type="entry name" value="DUF4118"/>
    <property type="match status" value="1"/>
</dbReference>
<accession>A0A5Q0BIF8</accession>
<evidence type="ECO:0000256" key="8">
    <source>
        <dbReference type="ARBA" id="ARBA00022989"/>
    </source>
</evidence>
<keyword evidence="4 11" id="KW-0812">Transmembrane</keyword>
<feature type="transmembrane region" description="Helical" evidence="11">
    <location>
        <begin position="44"/>
        <end position="64"/>
    </location>
</feature>
<keyword evidence="5" id="KW-0547">Nucleotide-binding</keyword>
<dbReference type="GO" id="GO:0005524">
    <property type="term" value="F:ATP binding"/>
    <property type="evidence" value="ECO:0007669"/>
    <property type="project" value="UniProtKB-KW"/>
</dbReference>
<keyword evidence="6" id="KW-0418">Kinase</keyword>
<evidence type="ECO:0000256" key="7">
    <source>
        <dbReference type="ARBA" id="ARBA00022840"/>
    </source>
</evidence>
<keyword evidence="9" id="KW-0902">Two-component regulatory system</keyword>
<keyword evidence="14" id="KW-1185">Reference proteome</keyword>
<evidence type="ECO:0000259" key="12">
    <source>
        <dbReference type="Pfam" id="PF13493"/>
    </source>
</evidence>
<evidence type="ECO:0000256" key="11">
    <source>
        <dbReference type="SAM" id="Phobius"/>
    </source>
</evidence>
<dbReference type="InParanoid" id="A0A5Q0BIF8"/>
<gene>
    <name evidence="13" type="ORF">F6R98_14135</name>
</gene>
<evidence type="ECO:0000256" key="6">
    <source>
        <dbReference type="ARBA" id="ARBA00022777"/>
    </source>
</evidence>
<keyword evidence="2" id="KW-0597">Phosphoprotein</keyword>
<dbReference type="KEGG" id="mmob:F6R98_14135"/>
<reference evidence="13 14" key="1">
    <citation type="submission" date="2019-09" db="EMBL/GenBank/DDBJ databases">
        <title>Ecophysiology of the spiral-shaped methanotroph Methylospira mobilis as revealed by the complete genome sequence.</title>
        <authorList>
            <person name="Oshkin I.Y."/>
            <person name="Dedysh S.N."/>
            <person name="Miroshnikov K."/>
            <person name="Danilova O.V."/>
            <person name="Hakobyan A."/>
            <person name="Liesack W."/>
        </authorList>
    </citation>
    <scope>NUCLEOTIDE SEQUENCE [LARGE SCALE GENOMIC DNA]</scope>
    <source>
        <strain evidence="13 14">Shm1</strain>
    </source>
</reference>
<dbReference type="Gene3D" id="1.20.120.620">
    <property type="entry name" value="Backbone structure of the membrane domain of e. Coli histidine kinase receptor kdpd"/>
    <property type="match status" value="1"/>
</dbReference>
<dbReference type="InterPro" id="IPR038318">
    <property type="entry name" value="KdpD_sf"/>
</dbReference>
<protein>
    <submittedName>
        <fullName evidence="13">DUF4118 domain-containing protein</fullName>
    </submittedName>
</protein>